<keyword evidence="6 10" id="KW-1133">Transmembrane helix</keyword>
<evidence type="ECO:0000256" key="13">
    <source>
        <dbReference type="RuleBase" id="RU004349"/>
    </source>
</evidence>
<evidence type="ECO:0000256" key="7">
    <source>
        <dbReference type="ARBA" id="ARBA00023010"/>
    </source>
</evidence>
<keyword evidence="10" id="KW-1003">Cell membrane</keyword>
<evidence type="ECO:0000256" key="2">
    <source>
        <dbReference type="ARBA" id="ARBA00005751"/>
    </source>
</evidence>
<reference evidence="14 15" key="1">
    <citation type="submission" date="2018-09" db="EMBL/GenBank/DDBJ databases">
        <title>Cohnella cavernae sp. nov., isolated from a karst cave.</title>
        <authorList>
            <person name="Zhu H."/>
        </authorList>
    </citation>
    <scope>NUCLEOTIDE SEQUENCE [LARGE SCALE GENOMIC DNA]</scope>
    <source>
        <strain evidence="14 15">K2E09-144</strain>
    </source>
</reference>
<dbReference type="RefSeq" id="WP_119147610.1">
    <property type="nucleotide sequence ID" value="NZ_JBHSOV010000010.1"/>
</dbReference>
<feature type="transmembrane region" description="Helical" evidence="10">
    <location>
        <begin position="176"/>
        <end position="195"/>
    </location>
</feature>
<dbReference type="Pfam" id="PF00344">
    <property type="entry name" value="SecY"/>
    <property type="match status" value="1"/>
</dbReference>
<organism evidence="14 15">
    <name type="scientific">Cohnella faecalis</name>
    <dbReference type="NCBI Taxonomy" id="2315694"/>
    <lineage>
        <taxon>Bacteria</taxon>
        <taxon>Bacillati</taxon>
        <taxon>Bacillota</taxon>
        <taxon>Bacilli</taxon>
        <taxon>Bacillales</taxon>
        <taxon>Paenibacillaceae</taxon>
        <taxon>Cohnella</taxon>
    </lineage>
</organism>
<feature type="transmembrane region" description="Helical" evidence="10">
    <location>
        <begin position="69"/>
        <end position="94"/>
    </location>
</feature>
<dbReference type="PANTHER" id="PTHR10906">
    <property type="entry name" value="SECY/SEC61-ALPHA FAMILY MEMBER"/>
    <property type="match status" value="1"/>
</dbReference>
<dbReference type="InterPro" id="IPR002208">
    <property type="entry name" value="SecY/SEC61-alpha"/>
</dbReference>
<evidence type="ECO:0000256" key="5">
    <source>
        <dbReference type="ARBA" id="ARBA00022927"/>
    </source>
</evidence>
<dbReference type="NCBIfam" id="TIGR00967">
    <property type="entry name" value="3a0501s007"/>
    <property type="match status" value="1"/>
</dbReference>
<dbReference type="HAMAP" id="MF_01465">
    <property type="entry name" value="SecY"/>
    <property type="match status" value="1"/>
</dbReference>
<sequence>MFRTVTNIWKVEDLRKRILFTLFILLVYRIGAFIPVPNINKDALEAANQQGSDLFGLLNTFSGGALFKFSIFALGIMPYITASIIVQLLSMDVIPKFTEWQKEGENGKRKLAQVTRYGTVILGLIQAFATAIGFNRLYNQEMVIDPTFATYTMIAIVLTAGTSFLMWLGEQINEKGIGNGISVLIFAGIVASFPTHAREIYATEFIDADQIFFNVLKVVAILVVIILIIAAVIFVQQGVRKIPVQYAKRVVGQKMYGGQSTHIPLKVNGAGVIPVIFASSLLMFPVTIANFWSTQAWADWVIKNMYYTQPLGMVLYVLLIVGFTFFYTFVQFNPQQMADNMKKNGGYIPGIRPGKPTQGYLMKLITRITLSGAIFLALISVLPVFFGKIAGLPQTVQLGGTSLLIVIGVALETMKQIESQLIKRHYKGFINK</sequence>
<feature type="transmembrane region" description="Helical" evidence="10">
    <location>
        <begin position="114"/>
        <end position="136"/>
    </location>
</feature>
<keyword evidence="8 10" id="KW-0472">Membrane</keyword>
<gene>
    <name evidence="10 14" type="primary">secY</name>
    <name evidence="14" type="ORF">D3H35_02340</name>
</gene>
<comment type="subcellular location">
    <subcellularLocation>
        <location evidence="10">Cell membrane</location>
        <topology evidence="10">Multi-pass membrane protein</topology>
    </subcellularLocation>
    <subcellularLocation>
        <location evidence="1 12">Membrane</location>
        <topology evidence="1 12">Multi-pass membrane protein</topology>
    </subcellularLocation>
</comment>
<feature type="transmembrane region" description="Helical" evidence="10">
    <location>
        <begin position="398"/>
        <end position="414"/>
    </location>
</feature>
<evidence type="ECO:0000256" key="3">
    <source>
        <dbReference type="ARBA" id="ARBA00022448"/>
    </source>
</evidence>
<evidence type="ECO:0000313" key="14">
    <source>
        <dbReference type="EMBL" id="RIE05010.1"/>
    </source>
</evidence>
<evidence type="ECO:0000256" key="11">
    <source>
        <dbReference type="RuleBase" id="RU000537"/>
    </source>
</evidence>
<keyword evidence="3 10" id="KW-0813">Transport</keyword>
<dbReference type="SUPFAM" id="SSF103491">
    <property type="entry name" value="Preprotein translocase SecY subunit"/>
    <property type="match status" value="1"/>
</dbReference>
<dbReference type="GO" id="GO:0005886">
    <property type="term" value="C:plasma membrane"/>
    <property type="evidence" value="ECO:0007669"/>
    <property type="project" value="UniProtKB-SubCell"/>
</dbReference>
<dbReference type="AlphaFoldDB" id="A0A398CS40"/>
<accession>A0A398CS40</accession>
<feature type="transmembrane region" description="Helical" evidence="10">
    <location>
        <begin position="272"/>
        <end position="293"/>
    </location>
</feature>
<evidence type="ECO:0000256" key="12">
    <source>
        <dbReference type="RuleBase" id="RU003484"/>
    </source>
</evidence>
<keyword evidence="5 10" id="KW-0653">Protein transport</keyword>
<evidence type="ECO:0000313" key="15">
    <source>
        <dbReference type="Proteomes" id="UP000266340"/>
    </source>
</evidence>
<feature type="transmembrane region" description="Helical" evidence="10">
    <location>
        <begin position="364"/>
        <end position="386"/>
    </location>
</feature>
<comment type="similarity">
    <text evidence="2 10 13">Belongs to the SecY/SEC61-alpha family.</text>
</comment>
<name>A0A398CS40_9BACL</name>
<keyword evidence="15" id="KW-1185">Reference proteome</keyword>
<dbReference type="EMBL" id="QXJM01000016">
    <property type="protein sequence ID" value="RIE05010.1"/>
    <property type="molecule type" value="Genomic_DNA"/>
</dbReference>
<dbReference type="GO" id="GO:0006605">
    <property type="term" value="P:protein targeting"/>
    <property type="evidence" value="ECO:0007669"/>
    <property type="project" value="UniProtKB-UniRule"/>
</dbReference>
<keyword evidence="4 10" id="KW-0812">Transmembrane</keyword>
<proteinExistence type="inferred from homology"/>
<comment type="function">
    <text evidence="10 11">The central subunit of the protein translocation channel SecYEG. Consists of two halves formed by TMs 1-5 and 6-10. These two domains form a lateral gate at the front which open onto the bilayer between TMs 2 and 7, and are clamped together by SecE at the back. The channel is closed by both a pore ring composed of hydrophobic SecY resides and a short helix (helix 2A) on the extracellular side of the membrane which forms a plug. The plug probably moves laterally to allow the channel to open. The ring and the pore may move independently.</text>
</comment>
<keyword evidence="7 10" id="KW-0811">Translocation</keyword>
<comment type="subunit">
    <text evidence="10">Component of the Sec protein translocase complex. Heterotrimer consisting of SecY, SecE and SecG subunits. The heterotrimers can form oligomers, although 1 heterotrimer is thought to be able to translocate proteins. Interacts with the ribosome. Interacts with SecDF, and other proteins may be involved. Interacts with SecA.</text>
</comment>
<dbReference type="FunFam" id="1.10.3370.10:FF:000001">
    <property type="entry name" value="Preprotein translocase subunit SecY"/>
    <property type="match status" value="1"/>
</dbReference>
<evidence type="ECO:0000256" key="4">
    <source>
        <dbReference type="ARBA" id="ARBA00022692"/>
    </source>
</evidence>
<evidence type="ECO:0000256" key="1">
    <source>
        <dbReference type="ARBA" id="ARBA00004141"/>
    </source>
</evidence>
<dbReference type="InterPro" id="IPR026593">
    <property type="entry name" value="SecY"/>
</dbReference>
<dbReference type="InterPro" id="IPR030659">
    <property type="entry name" value="SecY_CS"/>
</dbReference>
<comment type="caution">
    <text evidence="14">The sequence shown here is derived from an EMBL/GenBank/DDBJ whole genome shotgun (WGS) entry which is preliminary data.</text>
</comment>
<dbReference type="PRINTS" id="PR00303">
    <property type="entry name" value="SECYTRNLCASE"/>
</dbReference>
<feature type="transmembrane region" description="Helical" evidence="10">
    <location>
        <begin position="313"/>
        <end position="332"/>
    </location>
</feature>
<dbReference type="GO" id="GO:0043952">
    <property type="term" value="P:protein transport by the Sec complex"/>
    <property type="evidence" value="ECO:0007669"/>
    <property type="project" value="UniProtKB-UniRule"/>
</dbReference>
<dbReference type="PROSITE" id="PS00755">
    <property type="entry name" value="SECY_1"/>
    <property type="match status" value="1"/>
</dbReference>
<dbReference type="GO" id="GO:0065002">
    <property type="term" value="P:intracellular protein transmembrane transport"/>
    <property type="evidence" value="ECO:0007669"/>
    <property type="project" value="UniProtKB-UniRule"/>
</dbReference>
<feature type="transmembrane region" description="Helical" evidence="10">
    <location>
        <begin position="18"/>
        <end position="36"/>
    </location>
</feature>
<evidence type="ECO:0000256" key="6">
    <source>
        <dbReference type="ARBA" id="ARBA00022989"/>
    </source>
</evidence>
<dbReference type="Proteomes" id="UP000266340">
    <property type="component" value="Unassembled WGS sequence"/>
</dbReference>
<dbReference type="PIRSF" id="PIRSF004557">
    <property type="entry name" value="SecY"/>
    <property type="match status" value="1"/>
</dbReference>
<dbReference type="InterPro" id="IPR023201">
    <property type="entry name" value="SecY_dom_sf"/>
</dbReference>
<evidence type="ECO:0000256" key="9">
    <source>
        <dbReference type="ARBA" id="ARBA00039733"/>
    </source>
</evidence>
<dbReference type="PROSITE" id="PS00756">
    <property type="entry name" value="SECY_2"/>
    <property type="match status" value="1"/>
</dbReference>
<dbReference type="Gene3D" id="1.10.3370.10">
    <property type="entry name" value="SecY subunit domain"/>
    <property type="match status" value="1"/>
</dbReference>
<dbReference type="OrthoDB" id="9809248at2"/>
<feature type="transmembrane region" description="Helical" evidence="10">
    <location>
        <begin position="148"/>
        <end position="169"/>
    </location>
</feature>
<protein>
    <recommendedName>
        <fullName evidence="9 10">Protein translocase subunit SecY</fullName>
    </recommendedName>
</protein>
<evidence type="ECO:0000256" key="8">
    <source>
        <dbReference type="ARBA" id="ARBA00023136"/>
    </source>
</evidence>
<feature type="transmembrane region" description="Helical" evidence="10">
    <location>
        <begin position="215"/>
        <end position="235"/>
    </location>
</feature>
<evidence type="ECO:0000256" key="10">
    <source>
        <dbReference type="HAMAP-Rule" id="MF_01465"/>
    </source>
</evidence>